<sequence>MAVVYTTASIAPGGLKGLFQIATSDNGFYGCKRNVRSGPSSCMSMNIAHMLCLHWFTRSSFLFSAVFQVNVLQMTRRFNKSMGMCLPCLGGAGDDVVPTPDPETRRRQLAEAAEKRQKETTYRGVKNPEAVERKKKKQEEMNKQEMTTSPSGGGGGLKVGPFI</sequence>
<proteinExistence type="predicted"/>
<feature type="compositionally biased region" description="Gly residues" evidence="4">
    <location>
        <begin position="151"/>
        <end position="163"/>
    </location>
</feature>
<dbReference type="Pfam" id="PF15811">
    <property type="entry name" value="SVIP"/>
    <property type="match status" value="1"/>
</dbReference>
<dbReference type="GO" id="GO:0005789">
    <property type="term" value="C:endoplasmic reticulum membrane"/>
    <property type="evidence" value="ECO:0007669"/>
    <property type="project" value="TreeGrafter"/>
</dbReference>
<dbReference type="InterPro" id="IPR055366">
    <property type="entry name" value="SVIP_metazoa"/>
</dbReference>
<evidence type="ECO:0000256" key="4">
    <source>
        <dbReference type="SAM" id="MobiDB-lite"/>
    </source>
</evidence>
<feature type="region of interest" description="Disordered" evidence="4">
    <location>
        <begin position="97"/>
        <end position="163"/>
    </location>
</feature>
<reference evidence="5" key="2">
    <citation type="submission" date="2025-09" db="UniProtKB">
        <authorList>
            <consortium name="Ensembl"/>
        </authorList>
    </citation>
    <scope>IDENTIFICATION</scope>
</reference>
<dbReference type="GeneTree" id="ENSGT00940000167680"/>
<evidence type="ECO:0000256" key="1">
    <source>
        <dbReference type="ARBA" id="ARBA00022707"/>
    </source>
</evidence>
<accession>A0A674BAM4</accession>
<dbReference type="Proteomes" id="UP000472277">
    <property type="component" value="Chromosome 4"/>
</dbReference>
<keyword evidence="1" id="KW-0519">Myristate</keyword>
<organism evidence="5 6">
    <name type="scientific">Salmo trutta</name>
    <name type="common">Brown trout</name>
    <dbReference type="NCBI Taxonomy" id="8032"/>
    <lineage>
        <taxon>Eukaryota</taxon>
        <taxon>Metazoa</taxon>
        <taxon>Chordata</taxon>
        <taxon>Craniata</taxon>
        <taxon>Vertebrata</taxon>
        <taxon>Euteleostomi</taxon>
        <taxon>Actinopterygii</taxon>
        <taxon>Neopterygii</taxon>
        <taxon>Teleostei</taxon>
        <taxon>Protacanthopterygii</taxon>
        <taxon>Salmoniformes</taxon>
        <taxon>Salmonidae</taxon>
        <taxon>Salmoninae</taxon>
        <taxon>Salmo</taxon>
    </lineage>
</organism>
<evidence type="ECO:0000256" key="2">
    <source>
        <dbReference type="ARBA" id="ARBA00023139"/>
    </source>
</evidence>
<feature type="compositionally biased region" description="Basic and acidic residues" evidence="4">
    <location>
        <begin position="129"/>
        <end position="143"/>
    </location>
</feature>
<reference evidence="5" key="1">
    <citation type="submission" date="2025-08" db="UniProtKB">
        <authorList>
            <consortium name="Ensembl"/>
        </authorList>
    </citation>
    <scope>IDENTIFICATION</scope>
</reference>
<dbReference type="GO" id="GO:1904293">
    <property type="term" value="P:negative regulation of ERAD pathway"/>
    <property type="evidence" value="ECO:0007669"/>
    <property type="project" value="TreeGrafter"/>
</dbReference>
<evidence type="ECO:0000256" key="3">
    <source>
        <dbReference type="ARBA" id="ARBA00023288"/>
    </source>
</evidence>
<evidence type="ECO:0000313" key="5">
    <source>
        <dbReference type="Ensembl" id="ENSSTUP00000067951.1"/>
    </source>
</evidence>
<keyword evidence="2" id="KW-0564">Palmitate</keyword>
<dbReference type="GO" id="GO:1904153">
    <property type="term" value="P:negative regulation of retrograde protein transport, ER to cytosol"/>
    <property type="evidence" value="ECO:0007669"/>
    <property type="project" value="TreeGrafter"/>
</dbReference>
<keyword evidence="3" id="KW-0449">Lipoprotein</keyword>
<dbReference type="PANTHER" id="PTHR35269">
    <property type="entry name" value="SMALL VCP/P97-INTERACTING PROTEIN"/>
    <property type="match status" value="1"/>
</dbReference>
<dbReference type="Ensembl" id="ENSSTUT00000072046.1">
    <property type="protein sequence ID" value="ENSSTUP00000067951.1"/>
    <property type="gene ID" value="ENSSTUG00000029713.1"/>
</dbReference>
<protein>
    <submittedName>
        <fullName evidence="5">Small VCP interacting protein</fullName>
    </submittedName>
</protein>
<dbReference type="GO" id="GO:0010508">
    <property type="term" value="P:positive regulation of autophagy"/>
    <property type="evidence" value="ECO:0007669"/>
    <property type="project" value="TreeGrafter"/>
</dbReference>
<evidence type="ECO:0000313" key="6">
    <source>
        <dbReference type="Proteomes" id="UP000472277"/>
    </source>
</evidence>
<dbReference type="AlphaFoldDB" id="A0A674BAM4"/>
<name>A0A674BAM4_SALTR</name>
<gene>
    <name evidence="5" type="primary">svip</name>
</gene>
<feature type="compositionally biased region" description="Basic and acidic residues" evidence="4">
    <location>
        <begin position="102"/>
        <end position="121"/>
    </location>
</feature>
<dbReference type="InParanoid" id="A0A674BAM4"/>
<dbReference type="GO" id="GO:1904240">
    <property type="term" value="P:negative regulation of VCP-NPL4-UFD1 AAA ATPase complex assembly"/>
    <property type="evidence" value="ECO:0007669"/>
    <property type="project" value="TreeGrafter"/>
</dbReference>
<keyword evidence="6" id="KW-1185">Reference proteome</keyword>
<dbReference type="PANTHER" id="PTHR35269:SF1">
    <property type="entry name" value="SMALL VCP_P97-INTERACTING PROTEIN"/>
    <property type="match status" value="1"/>
</dbReference>
<dbReference type="InterPro" id="IPR031632">
    <property type="entry name" value="SVIP"/>
</dbReference>